<accession>I5B5X7</accession>
<dbReference type="Proteomes" id="UP000005778">
    <property type="component" value="Chromosome"/>
</dbReference>
<protein>
    <recommendedName>
        <fullName evidence="1">PIN domain-containing protein</fullName>
    </recommendedName>
</protein>
<evidence type="ECO:0000259" key="1">
    <source>
        <dbReference type="Pfam" id="PF01850"/>
    </source>
</evidence>
<dbReference type="Pfam" id="PF01850">
    <property type="entry name" value="PIN"/>
    <property type="match status" value="1"/>
</dbReference>
<dbReference type="InterPro" id="IPR029060">
    <property type="entry name" value="PIN-like_dom_sf"/>
</dbReference>
<dbReference type="PANTHER" id="PTHR36173:SF1">
    <property type="entry name" value="RIBONUCLEASE VAPC22"/>
    <property type="match status" value="1"/>
</dbReference>
<evidence type="ECO:0000313" key="2">
    <source>
        <dbReference type="EMBL" id="EIM64890.1"/>
    </source>
</evidence>
<dbReference type="SUPFAM" id="SSF88723">
    <property type="entry name" value="PIN domain-like"/>
    <property type="match status" value="1"/>
</dbReference>
<reference evidence="2 3" key="2">
    <citation type="submission" date="2012-02" db="EMBL/GenBank/DDBJ databases">
        <title>Improved High-Quality Draft sequence of Desulfobacter postgatei 2ac9.</title>
        <authorList>
            <consortium name="US DOE Joint Genome Institute"/>
            <person name="Lucas S."/>
            <person name="Han J."/>
            <person name="Lapidus A."/>
            <person name="Cheng J.-F."/>
            <person name="Goodwin L."/>
            <person name="Pitluck S."/>
            <person name="Peters L."/>
            <person name="Ovchinnikova G."/>
            <person name="Held B."/>
            <person name="Detter J.C."/>
            <person name="Han C."/>
            <person name="Tapia R."/>
            <person name="Land M."/>
            <person name="Hauser L."/>
            <person name="Kyrpides N."/>
            <person name="Ivanova N."/>
            <person name="Pagani I."/>
            <person name="Orellana R."/>
            <person name="Lovley D."/>
            <person name="Woyke T."/>
        </authorList>
    </citation>
    <scope>NUCLEOTIDE SEQUENCE [LARGE SCALE GENOMIC DNA]</scope>
    <source>
        <strain evidence="2 3">2ac9</strain>
    </source>
</reference>
<dbReference type="CDD" id="cd09872">
    <property type="entry name" value="PIN_Sll0205-like"/>
    <property type="match status" value="1"/>
</dbReference>
<dbReference type="EMBL" id="CM001488">
    <property type="protein sequence ID" value="EIM64890.1"/>
    <property type="molecule type" value="Genomic_DNA"/>
</dbReference>
<keyword evidence="3" id="KW-1185">Reference proteome</keyword>
<feature type="domain" description="PIN" evidence="1">
    <location>
        <begin position="2"/>
        <end position="99"/>
    </location>
</feature>
<dbReference type="InterPro" id="IPR002716">
    <property type="entry name" value="PIN_dom"/>
</dbReference>
<name>I5B5X7_9BACT</name>
<dbReference type="HOGENOM" id="CLU_129890_2_1_7"/>
<organism evidence="2 3">
    <name type="scientific">Desulfobacter postgatei 2ac9</name>
    <dbReference type="NCBI Taxonomy" id="879212"/>
    <lineage>
        <taxon>Bacteria</taxon>
        <taxon>Pseudomonadati</taxon>
        <taxon>Thermodesulfobacteriota</taxon>
        <taxon>Desulfobacteria</taxon>
        <taxon>Desulfobacterales</taxon>
        <taxon>Desulfobacteraceae</taxon>
        <taxon>Desulfobacter</taxon>
    </lineage>
</organism>
<evidence type="ECO:0000313" key="3">
    <source>
        <dbReference type="Proteomes" id="UP000005778"/>
    </source>
</evidence>
<reference evidence="2 3" key="1">
    <citation type="submission" date="2011-09" db="EMBL/GenBank/DDBJ databases">
        <authorList>
            <consortium name="US DOE Joint Genome Institute (JGI-PGF)"/>
            <person name="Lucas S."/>
            <person name="Han J."/>
            <person name="Lapidus A."/>
            <person name="Cheng J.-F."/>
            <person name="Goodwin L."/>
            <person name="Pitluck S."/>
            <person name="Peters L."/>
            <person name="Land M.L."/>
            <person name="Hauser L."/>
            <person name="Orellana R."/>
            <person name="Lovley D."/>
            <person name="Woyke T.J."/>
        </authorList>
    </citation>
    <scope>NUCLEOTIDE SEQUENCE [LARGE SCALE GENOMIC DNA]</scope>
    <source>
        <strain evidence="2 3">2ac9</strain>
    </source>
</reference>
<dbReference type="eggNOG" id="COG3744">
    <property type="taxonomic scope" value="Bacteria"/>
</dbReference>
<dbReference type="RefSeq" id="WP_004074528.1">
    <property type="nucleotide sequence ID" value="NZ_CM001488.1"/>
</dbReference>
<gene>
    <name evidence="2" type="ORF">DespoDRAFT_03087</name>
</gene>
<dbReference type="STRING" id="879212.DespoDRAFT_03087"/>
<dbReference type="AlphaFoldDB" id="I5B5X7"/>
<dbReference type="InterPro" id="IPR052919">
    <property type="entry name" value="TA_system_RNase"/>
</dbReference>
<sequence>MILLDTHAAVWLASDQSKLSVEARKTISLHADKLHISVVSAWEISMLYRRKRLHLPIEPELYLDRMIKQHALNEVPLSRHIAQLSVRLPEIHNDPFDRLTESSLPYVRPMNGRCCPKTS</sequence>
<proteinExistence type="predicted"/>
<dbReference type="PANTHER" id="PTHR36173">
    <property type="entry name" value="RIBONUCLEASE VAPC16-RELATED"/>
    <property type="match status" value="1"/>
</dbReference>
<dbReference type="InterPro" id="IPR041705">
    <property type="entry name" value="PIN_Sll0205"/>
</dbReference>
<dbReference type="Gene3D" id="3.40.50.1010">
    <property type="entry name" value="5'-nuclease"/>
    <property type="match status" value="1"/>
</dbReference>